<evidence type="ECO:0000313" key="6">
    <source>
        <dbReference type="Proteomes" id="UP000268321"/>
    </source>
</evidence>
<feature type="domain" description="SET" evidence="4">
    <location>
        <begin position="33"/>
        <end position="283"/>
    </location>
</feature>
<evidence type="ECO:0000256" key="1">
    <source>
        <dbReference type="ARBA" id="ARBA00022603"/>
    </source>
</evidence>
<keyword evidence="6" id="KW-1185">Reference proteome</keyword>
<dbReference type="AlphaFoldDB" id="A0A4P9ZGS3"/>
<dbReference type="Pfam" id="PF00856">
    <property type="entry name" value="SET"/>
    <property type="match status" value="1"/>
</dbReference>
<dbReference type="PANTHER" id="PTHR13271">
    <property type="entry name" value="UNCHARACTERIZED PUTATIVE METHYLTRANSFERASE"/>
    <property type="match status" value="1"/>
</dbReference>
<dbReference type="InterPro" id="IPR046341">
    <property type="entry name" value="SET_dom_sf"/>
</dbReference>
<accession>A0A4P9ZGS3</accession>
<dbReference type="CDD" id="cd19177">
    <property type="entry name" value="SET_SETD4"/>
    <property type="match status" value="1"/>
</dbReference>
<evidence type="ECO:0000259" key="4">
    <source>
        <dbReference type="PROSITE" id="PS50280"/>
    </source>
</evidence>
<organism evidence="5 6">
    <name type="scientific">Metschnikowia bicuspidata</name>
    <dbReference type="NCBI Taxonomy" id="27322"/>
    <lineage>
        <taxon>Eukaryota</taxon>
        <taxon>Fungi</taxon>
        <taxon>Dikarya</taxon>
        <taxon>Ascomycota</taxon>
        <taxon>Saccharomycotina</taxon>
        <taxon>Pichiomycetes</taxon>
        <taxon>Metschnikowiaceae</taxon>
        <taxon>Metschnikowia</taxon>
    </lineage>
</organism>
<keyword evidence="1" id="KW-0489">Methyltransferase</keyword>
<gene>
    <name evidence="5" type="ORF">METBISCDRAFT_30163</name>
</gene>
<dbReference type="InterPro" id="IPR050600">
    <property type="entry name" value="SETD3_SETD6_MTase"/>
</dbReference>
<keyword evidence="2" id="KW-0808">Transferase</keyword>
<dbReference type="PANTHER" id="PTHR13271:SF47">
    <property type="entry name" value="ACTIN-HISTIDINE N-METHYLTRANSFERASE"/>
    <property type="match status" value="1"/>
</dbReference>
<sequence length="414" mass="47407">MINVEERLQRLLLWAKSTSNQQSKAADAAFVSLKLEVKHVVNAGRGIYAVSLIQRNERLVRLPYSYLLNFSTIVAHIAKYNPDWVLTSPIFHNLHASTPKFDAVGKYYATLSYDTLTALSSFQIVSLFLVLESQRTDSSWKPFIDMLPEVDELGLCPLVWTVKKDPEAHQLMALLPRSARKHAESTIARFTKDMDVVMAMLQDTEFFSVERYLWVWMCINSRCFYLEMPLGKSASDNFTMAPNIDFLNHLCDDQCEIKIDSSGFHVYTSTAYKPGDQLFFSYGPHSNEFLLCEYGFVLDVNKWNYIDASDYITPLLRPQHTDFLKKKSYFNDYTVNKDGMSFRTEIALATLQETAPDSSRRLNGLVDGHIHGAVYEKRSKTLLALILKKIALDNLSHAKRTRYQLRHTPGYSAC</sequence>
<evidence type="ECO:0000256" key="2">
    <source>
        <dbReference type="ARBA" id="ARBA00022679"/>
    </source>
</evidence>
<dbReference type="EMBL" id="ML004441">
    <property type="protein sequence ID" value="RKP31451.1"/>
    <property type="molecule type" value="Genomic_DNA"/>
</dbReference>
<dbReference type="InterPro" id="IPR016852">
    <property type="entry name" value="SET_MeTrfase"/>
</dbReference>
<dbReference type="Gene3D" id="3.90.1410.10">
    <property type="entry name" value="set domain protein methyltransferase, domain 1"/>
    <property type="match status" value="1"/>
</dbReference>
<dbReference type="PIRSF" id="PIRSF027158">
    <property type="entry name" value="Lys_MTase_YDR198C_prd"/>
    <property type="match status" value="1"/>
</dbReference>
<dbReference type="Proteomes" id="UP000268321">
    <property type="component" value="Unassembled WGS sequence"/>
</dbReference>
<name>A0A4P9ZGS3_9ASCO</name>
<dbReference type="InterPro" id="IPR044429">
    <property type="entry name" value="SETD4_SET"/>
</dbReference>
<dbReference type="InterPro" id="IPR001214">
    <property type="entry name" value="SET_dom"/>
</dbReference>
<reference evidence="6" key="1">
    <citation type="journal article" date="2018" name="Nat. Microbiol.">
        <title>Leveraging single-cell genomics to expand the fungal tree of life.</title>
        <authorList>
            <person name="Ahrendt S.R."/>
            <person name="Quandt C.A."/>
            <person name="Ciobanu D."/>
            <person name="Clum A."/>
            <person name="Salamov A."/>
            <person name="Andreopoulos B."/>
            <person name="Cheng J.F."/>
            <person name="Woyke T."/>
            <person name="Pelin A."/>
            <person name="Henrissat B."/>
            <person name="Reynolds N.K."/>
            <person name="Benny G.L."/>
            <person name="Smith M.E."/>
            <person name="James T.Y."/>
            <person name="Grigoriev I.V."/>
        </authorList>
    </citation>
    <scope>NUCLEOTIDE SEQUENCE [LARGE SCALE GENOMIC DNA]</scope>
    <source>
        <strain evidence="6">Baker2002</strain>
    </source>
</reference>
<proteinExistence type="predicted"/>
<dbReference type="GO" id="GO:0032259">
    <property type="term" value="P:methylation"/>
    <property type="evidence" value="ECO:0007669"/>
    <property type="project" value="UniProtKB-KW"/>
</dbReference>
<dbReference type="GO" id="GO:0016279">
    <property type="term" value="F:protein-lysine N-methyltransferase activity"/>
    <property type="evidence" value="ECO:0007669"/>
    <property type="project" value="InterPro"/>
</dbReference>
<evidence type="ECO:0000256" key="3">
    <source>
        <dbReference type="ARBA" id="ARBA00022691"/>
    </source>
</evidence>
<dbReference type="SUPFAM" id="SSF82199">
    <property type="entry name" value="SET domain"/>
    <property type="match status" value="1"/>
</dbReference>
<dbReference type="OrthoDB" id="341421at2759"/>
<evidence type="ECO:0000313" key="5">
    <source>
        <dbReference type="EMBL" id="RKP31451.1"/>
    </source>
</evidence>
<protein>
    <submittedName>
        <fullName evidence="5">SET domain-containing protein</fullName>
    </submittedName>
</protein>
<dbReference type="PROSITE" id="PS50280">
    <property type="entry name" value="SET"/>
    <property type="match status" value="1"/>
</dbReference>
<keyword evidence="3" id="KW-0949">S-adenosyl-L-methionine</keyword>